<dbReference type="RefSeq" id="WP_074823288.1">
    <property type="nucleotide sequence ID" value="NZ_FNTI01000001.1"/>
</dbReference>
<keyword evidence="4 5" id="KW-0472">Membrane</keyword>
<evidence type="ECO:0000256" key="5">
    <source>
        <dbReference type="SAM" id="Phobius"/>
    </source>
</evidence>
<keyword evidence="2 5" id="KW-0812">Transmembrane</keyword>
<keyword evidence="3 5" id="KW-1133">Transmembrane helix</keyword>
<protein>
    <submittedName>
        <fullName evidence="6">Membrane protein required for colicin V production</fullName>
    </submittedName>
</protein>
<dbReference type="EMBL" id="FNTI01000001">
    <property type="protein sequence ID" value="SED53483.1"/>
    <property type="molecule type" value="Genomic_DNA"/>
</dbReference>
<name>A0A1M7BDZ9_9BRAD</name>
<dbReference type="AlphaFoldDB" id="A0A1M7BDZ9"/>
<dbReference type="GO" id="GO:0009403">
    <property type="term" value="P:toxin biosynthetic process"/>
    <property type="evidence" value="ECO:0007669"/>
    <property type="project" value="InterPro"/>
</dbReference>
<feature type="transmembrane region" description="Helical" evidence="5">
    <location>
        <begin position="31"/>
        <end position="48"/>
    </location>
</feature>
<sequence>MNNFDAIVCVGLVFAVVTGFNTGLVRSAVTILAYVVAAPIAMWAMSALSPPASGNLASAMAQNGLVFFGIFLFAGMALGKLARVAVDEATGSQAGIVDRLCGAVLGAVRVGLIAVTVVLVVDQLLPPRLQPPWLTGSQLRPWLSAAGQKGVKSLPPDVAATLDRLKRNQQI</sequence>
<evidence type="ECO:0000256" key="1">
    <source>
        <dbReference type="ARBA" id="ARBA00004141"/>
    </source>
</evidence>
<dbReference type="Proteomes" id="UP000183208">
    <property type="component" value="Unassembled WGS sequence"/>
</dbReference>
<evidence type="ECO:0000256" key="3">
    <source>
        <dbReference type="ARBA" id="ARBA00022989"/>
    </source>
</evidence>
<proteinExistence type="predicted"/>
<evidence type="ECO:0000313" key="6">
    <source>
        <dbReference type="EMBL" id="SED53483.1"/>
    </source>
</evidence>
<dbReference type="InterPro" id="IPR052719">
    <property type="entry name" value="CvpA-like"/>
</dbReference>
<feature type="transmembrane region" description="Helical" evidence="5">
    <location>
        <begin position="100"/>
        <end position="121"/>
    </location>
</feature>
<dbReference type="GO" id="GO:0016020">
    <property type="term" value="C:membrane"/>
    <property type="evidence" value="ECO:0007669"/>
    <property type="project" value="UniProtKB-SubCell"/>
</dbReference>
<evidence type="ECO:0000256" key="4">
    <source>
        <dbReference type="ARBA" id="ARBA00023136"/>
    </source>
</evidence>
<dbReference type="InterPro" id="IPR003825">
    <property type="entry name" value="Colicin-V_CvpA"/>
</dbReference>
<feature type="transmembrane region" description="Helical" evidence="5">
    <location>
        <begin position="60"/>
        <end position="79"/>
    </location>
</feature>
<comment type="subcellular location">
    <subcellularLocation>
        <location evidence="1">Membrane</location>
        <topology evidence="1">Multi-pass membrane protein</topology>
    </subcellularLocation>
</comment>
<gene>
    <name evidence="6" type="ORF">SAMN05444171_4380</name>
</gene>
<dbReference type="OrthoDB" id="8138978at2"/>
<evidence type="ECO:0000256" key="2">
    <source>
        <dbReference type="ARBA" id="ARBA00022692"/>
    </source>
</evidence>
<feature type="transmembrane region" description="Helical" evidence="5">
    <location>
        <begin position="6"/>
        <end position="24"/>
    </location>
</feature>
<dbReference type="Pfam" id="PF02674">
    <property type="entry name" value="Colicin_V"/>
    <property type="match status" value="1"/>
</dbReference>
<dbReference type="PANTHER" id="PTHR36926:SF1">
    <property type="entry name" value="COLICIN V PRODUCTION PROTEIN"/>
    <property type="match status" value="1"/>
</dbReference>
<accession>A0A1M7BDZ9</accession>
<reference evidence="6 7" key="1">
    <citation type="submission" date="2016-10" db="EMBL/GenBank/DDBJ databases">
        <authorList>
            <person name="de Groot N.N."/>
        </authorList>
    </citation>
    <scope>NUCLEOTIDE SEQUENCE [LARGE SCALE GENOMIC DNA]</scope>
    <source>
        <strain evidence="6 7">GAS522</strain>
    </source>
</reference>
<organism evidence="6 7">
    <name type="scientific">Bradyrhizobium lablabi</name>
    <dbReference type="NCBI Taxonomy" id="722472"/>
    <lineage>
        <taxon>Bacteria</taxon>
        <taxon>Pseudomonadati</taxon>
        <taxon>Pseudomonadota</taxon>
        <taxon>Alphaproteobacteria</taxon>
        <taxon>Hyphomicrobiales</taxon>
        <taxon>Nitrobacteraceae</taxon>
        <taxon>Bradyrhizobium</taxon>
    </lineage>
</organism>
<dbReference type="PANTHER" id="PTHR36926">
    <property type="entry name" value="COLICIN V PRODUCTION PROTEIN"/>
    <property type="match status" value="1"/>
</dbReference>
<evidence type="ECO:0000313" key="7">
    <source>
        <dbReference type="Proteomes" id="UP000183208"/>
    </source>
</evidence>